<protein>
    <submittedName>
        <fullName evidence="2">DUF2383 domain-containing protein</fullName>
    </submittedName>
</protein>
<reference evidence="2 3" key="1">
    <citation type="submission" date="2020-04" db="EMBL/GenBank/DDBJ databases">
        <title>Luteolibacter sp. G-1-1-1 isolated from soil.</title>
        <authorList>
            <person name="Dahal R.H."/>
        </authorList>
    </citation>
    <scope>NUCLEOTIDE SEQUENCE [LARGE SCALE GENOMIC DNA]</scope>
    <source>
        <strain evidence="2 3">G-1-1-1</strain>
    </source>
</reference>
<organism evidence="2 3">
    <name type="scientific">Luteolibacter luteus</name>
    <dbReference type="NCBI Taxonomy" id="2728835"/>
    <lineage>
        <taxon>Bacteria</taxon>
        <taxon>Pseudomonadati</taxon>
        <taxon>Verrucomicrobiota</taxon>
        <taxon>Verrucomicrobiia</taxon>
        <taxon>Verrucomicrobiales</taxon>
        <taxon>Verrucomicrobiaceae</taxon>
        <taxon>Luteolibacter</taxon>
    </lineage>
</organism>
<sequence length="145" mass="15663">MNATDECAEICNSLLRGELSAIETYTQAIEKFSSEPERAALQSIRTDHVNSAARLCDHLVDMGATPATNSGAWGSFAKAVEGAAKLLGESPALAVLEEGEEHGINEYDEALRNPEVMDEIKTVIRRDLQPPLTKHVSALESLRAS</sequence>
<evidence type="ECO:0000259" key="1">
    <source>
        <dbReference type="Pfam" id="PF09537"/>
    </source>
</evidence>
<name>A0A858RNC0_9BACT</name>
<feature type="domain" description="DUF2383" evidence="1">
    <location>
        <begin position="12"/>
        <end position="112"/>
    </location>
</feature>
<dbReference type="AlphaFoldDB" id="A0A858RNC0"/>
<dbReference type="SUPFAM" id="SSF47240">
    <property type="entry name" value="Ferritin-like"/>
    <property type="match status" value="1"/>
</dbReference>
<gene>
    <name evidence="2" type="ORF">HHL09_25040</name>
</gene>
<accession>A0A858RNC0</accession>
<keyword evidence="3" id="KW-1185">Reference proteome</keyword>
<dbReference type="Proteomes" id="UP000501812">
    <property type="component" value="Chromosome"/>
</dbReference>
<dbReference type="InterPro" id="IPR012347">
    <property type="entry name" value="Ferritin-like"/>
</dbReference>
<proteinExistence type="predicted"/>
<dbReference type="EMBL" id="CP051774">
    <property type="protein sequence ID" value="QJE98906.1"/>
    <property type="molecule type" value="Genomic_DNA"/>
</dbReference>
<dbReference type="CDD" id="cd00657">
    <property type="entry name" value="Ferritin_like"/>
    <property type="match status" value="1"/>
</dbReference>
<dbReference type="RefSeq" id="WP_169457392.1">
    <property type="nucleotide sequence ID" value="NZ_CP051774.1"/>
</dbReference>
<evidence type="ECO:0000313" key="2">
    <source>
        <dbReference type="EMBL" id="QJE98906.1"/>
    </source>
</evidence>
<evidence type="ECO:0000313" key="3">
    <source>
        <dbReference type="Proteomes" id="UP000501812"/>
    </source>
</evidence>
<dbReference type="InterPro" id="IPR009078">
    <property type="entry name" value="Ferritin-like_SF"/>
</dbReference>
<dbReference type="InterPro" id="IPR019052">
    <property type="entry name" value="DUF2383"/>
</dbReference>
<dbReference type="KEGG" id="luo:HHL09_25040"/>
<dbReference type="Gene3D" id="1.20.1260.10">
    <property type="match status" value="1"/>
</dbReference>
<dbReference type="Pfam" id="PF09537">
    <property type="entry name" value="DUF2383"/>
    <property type="match status" value="1"/>
</dbReference>